<evidence type="ECO:0000256" key="1">
    <source>
        <dbReference type="SAM" id="MobiDB-lite"/>
    </source>
</evidence>
<accession>H2ZM14</accession>
<evidence type="ECO:0000313" key="3">
    <source>
        <dbReference type="Proteomes" id="UP000007875"/>
    </source>
</evidence>
<dbReference type="AlphaFoldDB" id="H2ZM14"/>
<dbReference type="Ensembl" id="ENSCSAVT00000018832.1">
    <property type="protein sequence ID" value="ENSCSAVP00000018630.1"/>
    <property type="gene ID" value="ENSCSAVG00000010948.1"/>
</dbReference>
<sequence>MLKDEEEEYTRRQKEGLPKRHAHLMGPRQWDYNNELADLCGIPRIPSNVSLLYDLCHQRRTFNLMVYKRDEFFLSNQGNFYKSDD</sequence>
<proteinExistence type="predicted"/>
<dbReference type="InParanoid" id="H2ZM14"/>
<reference evidence="3" key="1">
    <citation type="submission" date="2003-08" db="EMBL/GenBank/DDBJ databases">
        <authorList>
            <person name="Birren B."/>
            <person name="Nusbaum C."/>
            <person name="Abebe A."/>
            <person name="Abouelleil A."/>
            <person name="Adekoya E."/>
            <person name="Ait-zahra M."/>
            <person name="Allen N."/>
            <person name="Allen T."/>
            <person name="An P."/>
            <person name="Anderson M."/>
            <person name="Anderson S."/>
            <person name="Arachchi H."/>
            <person name="Armbruster J."/>
            <person name="Bachantsang P."/>
            <person name="Baldwin J."/>
            <person name="Barry A."/>
            <person name="Bayul T."/>
            <person name="Blitshsteyn B."/>
            <person name="Bloom T."/>
            <person name="Blye J."/>
            <person name="Boguslavskiy L."/>
            <person name="Borowsky M."/>
            <person name="Boukhgalter B."/>
            <person name="Brunache A."/>
            <person name="Butler J."/>
            <person name="Calixte N."/>
            <person name="Calvo S."/>
            <person name="Camarata J."/>
            <person name="Campo K."/>
            <person name="Chang J."/>
            <person name="Cheshatsang Y."/>
            <person name="Citroen M."/>
            <person name="Collymore A."/>
            <person name="Considine T."/>
            <person name="Cook A."/>
            <person name="Cooke P."/>
            <person name="Corum B."/>
            <person name="Cuomo C."/>
            <person name="David R."/>
            <person name="Dawoe T."/>
            <person name="Degray S."/>
            <person name="Dodge S."/>
            <person name="Dooley K."/>
            <person name="Dorje P."/>
            <person name="Dorjee K."/>
            <person name="Dorris L."/>
            <person name="Duffey N."/>
            <person name="Dupes A."/>
            <person name="Elkins T."/>
            <person name="Engels R."/>
            <person name="Erickson J."/>
            <person name="Farina A."/>
            <person name="Faro S."/>
            <person name="Ferreira P."/>
            <person name="Fischer H."/>
            <person name="Fitzgerald M."/>
            <person name="Foley K."/>
            <person name="Gage D."/>
            <person name="Galagan J."/>
            <person name="Gearin G."/>
            <person name="Gnerre S."/>
            <person name="Gnirke A."/>
            <person name="Goyette A."/>
            <person name="Graham J."/>
            <person name="Grandbois E."/>
            <person name="Gyaltsen K."/>
            <person name="Hafez N."/>
            <person name="Hagopian D."/>
            <person name="Hagos B."/>
            <person name="Hall J."/>
            <person name="Hatcher B."/>
            <person name="Heller A."/>
            <person name="Higgins H."/>
            <person name="Honan T."/>
            <person name="Horn A."/>
            <person name="Houde N."/>
            <person name="Hughes L."/>
            <person name="Hulme W."/>
            <person name="Husby E."/>
            <person name="Iliev I."/>
            <person name="Jaffe D."/>
            <person name="Jones C."/>
            <person name="Kamal M."/>
            <person name="Kamat A."/>
            <person name="Kamvysselis M."/>
            <person name="Karlsson E."/>
            <person name="Kells C."/>
            <person name="Kieu A."/>
            <person name="Kisner P."/>
            <person name="Kodira C."/>
            <person name="Kulbokas E."/>
            <person name="Labutti K."/>
            <person name="Lama D."/>
            <person name="Landers T."/>
            <person name="Leger J."/>
            <person name="Levine S."/>
            <person name="Lewis D."/>
            <person name="Lewis T."/>
            <person name="Lindblad-toh K."/>
            <person name="Liu X."/>
            <person name="Lokyitsang T."/>
            <person name="Lokyitsang Y."/>
            <person name="Lucien O."/>
            <person name="Lui A."/>
            <person name="Ma L.J."/>
            <person name="Mabbitt R."/>
            <person name="Macdonald J."/>
            <person name="Maclean C."/>
            <person name="Major J."/>
            <person name="Manning J."/>
            <person name="Marabella R."/>
            <person name="Maru K."/>
            <person name="Matthews C."/>
            <person name="Mauceli E."/>
            <person name="Mccarthy M."/>
            <person name="Mcdonough S."/>
            <person name="Mcghee T."/>
            <person name="Meldrim J."/>
            <person name="Meneus L."/>
            <person name="Mesirov J."/>
            <person name="Mihalev A."/>
            <person name="Mihova T."/>
            <person name="Mikkelsen T."/>
            <person name="Mlenga V."/>
            <person name="Moru K."/>
            <person name="Mozes J."/>
            <person name="Mulrain L."/>
            <person name="Munson G."/>
            <person name="Naylor J."/>
            <person name="Newes C."/>
            <person name="Nguyen C."/>
            <person name="Nguyen N."/>
            <person name="Nguyen T."/>
            <person name="Nicol R."/>
            <person name="Nielsen C."/>
            <person name="Nizzari M."/>
            <person name="Norbu C."/>
            <person name="Norbu N."/>
            <person name="O'donnell P."/>
            <person name="Okoawo O."/>
            <person name="O'leary S."/>
            <person name="Omotosho B."/>
            <person name="O'neill K."/>
            <person name="Osman S."/>
            <person name="Parker S."/>
            <person name="Perrin D."/>
            <person name="Phunkhang P."/>
            <person name="Piqani B."/>
            <person name="Purcell S."/>
            <person name="Rachupka T."/>
            <person name="Ramasamy U."/>
            <person name="Rameau R."/>
            <person name="Ray V."/>
            <person name="Raymond C."/>
            <person name="Retta R."/>
            <person name="Richardson S."/>
            <person name="Rise C."/>
            <person name="Rodriguez J."/>
            <person name="Rogers J."/>
            <person name="Rogov P."/>
            <person name="Rutman M."/>
            <person name="Schupbach R."/>
            <person name="Seaman C."/>
            <person name="Settipalli S."/>
            <person name="Sharpe T."/>
            <person name="Sheridan J."/>
            <person name="Sherpa N."/>
            <person name="Shi J."/>
            <person name="Smirnov S."/>
            <person name="Smith C."/>
            <person name="Sougnez C."/>
            <person name="Spencer B."/>
            <person name="Stalker J."/>
            <person name="Stange-thomann N."/>
            <person name="Stavropoulos S."/>
            <person name="Stetson K."/>
            <person name="Stone C."/>
            <person name="Stone S."/>
            <person name="Stubbs M."/>
            <person name="Talamas J."/>
            <person name="Tchuinga P."/>
            <person name="Tenzing P."/>
            <person name="Tesfaye S."/>
            <person name="Theodore J."/>
            <person name="Thoulutsang Y."/>
            <person name="Topham K."/>
            <person name="Towey S."/>
            <person name="Tsamla T."/>
            <person name="Tsomo N."/>
            <person name="Vallee D."/>
            <person name="Vassiliev H."/>
            <person name="Venkataraman V."/>
            <person name="Vinson J."/>
            <person name="Vo A."/>
            <person name="Wade C."/>
            <person name="Wang S."/>
            <person name="Wangchuk T."/>
            <person name="Wangdi T."/>
            <person name="Whittaker C."/>
            <person name="Wilkinson J."/>
            <person name="Wu Y."/>
            <person name="Wyman D."/>
            <person name="Yadav S."/>
            <person name="Yang S."/>
            <person name="Yang X."/>
            <person name="Yeager S."/>
            <person name="Yee E."/>
            <person name="Young G."/>
            <person name="Zainoun J."/>
            <person name="Zembeck L."/>
            <person name="Zimmer A."/>
            <person name="Zody M."/>
            <person name="Lander E."/>
        </authorList>
    </citation>
    <scope>NUCLEOTIDE SEQUENCE [LARGE SCALE GENOMIC DNA]</scope>
</reference>
<dbReference type="STRING" id="51511.ENSCSAVP00000018630"/>
<protein>
    <submittedName>
        <fullName evidence="2">Uncharacterized protein</fullName>
    </submittedName>
</protein>
<reference evidence="2" key="2">
    <citation type="submission" date="2025-08" db="UniProtKB">
        <authorList>
            <consortium name="Ensembl"/>
        </authorList>
    </citation>
    <scope>IDENTIFICATION</scope>
</reference>
<feature type="region of interest" description="Disordered" evidence="1">
    <location>
        <begin position="1"/>
        <end position="22"/>
    </location>
</feature>
<name>H2ZM14_CIOSA</name>
<dbReference type="InterPro" id="IPR036188">
    <property type="entry name" value="FAD/NAD-bd_sf"/>
</dbReference>
<dbReference type="Gene3D" id="3.50.50.60">
    <property type="entry name" value="FAD/NAD(P)-binding domain"/>
    <property type="match status" value="1"/>
</dbReference>
<evidence type="ECO:0000313" key="2">
    <source>
        <dbReference type="Ensembl" id="ENSCSAVP00000018630.1"/>
    </source>
</evidence>
<reference evidence="2" key="3">
    <citation type="submission" date="2025-09" db="UniProtKB">
        <authorList>
            <consortium name="Ensembl"/>
        </authorList>
    </citation>
    <scope>IDENTIFICATION</scope>
</reference>
<organism evidence="2 3">
    <name type="scientific">Ciona savignyi</name>
    <name type="common">Pacific transparent sea squirt</name>
    <dbReference type="NCBI Taxonomy" id="51511"/>
    <lineage>
        <taxon>Eukaryota</taxon>
        <taxon>Metazoa</taxon>
        <taxon>Chordata</taxon>
        <taxon>Tunicata</taxon>
        <taxon>Ascidiacea</taxon>
        <taxon>Phlebobranchia</taxon>
        <taxon>Cionidae</taxon>
        <taxon>Ciona</taxon>
    </lineage>
</organism>
<dbReference type="Proteomes" id="UP000007875">
    <property type="component" value="Unassembled WGS sequence"/>
</dbReference>
<dbReference type="HOGENOM" id="CLU_2529892_0_0_1"/>
<feature type="compositionally biased region" description="Basic and acidic residues" evidence="1">
    <location>
        <begin position="1"/>
        <end position="18"/>
    </location>
</feature>
<keyword evidence="3" id="KW-1185">Reference proteome</keyword>